<feature type="transmembrane region" description="Helical" evidence="1">
    <location>
        <begin position="224"/>
        <end position="240"/>
    </location>
</feature>
<feature type="transmembrane region" description="Helical" evidence="1">
    <location>
        <begin position="247"/>
        <end position="269"/>
    </location>
</feature>
<feature type="transmembrane region" description="Helical" evidence="1">
    <location>
        <begin position="28"/>
        <end position="48"/>
    </location>
</feature>
<gene>
    <name evidence="2" type="ORF">CLV85_1938</name>
</gene>
<feature type="transmembrane region" description="Helical" evidence="1">
    <location>
        <begin position="164"/>
        <end position="187"/>
    </location>
</feature>
<keyword evidence="1" id="KW-1133">Transmembrane helix</keyword>
<evidence type="ECO:0000313" key="3">
    <source>
        <dbReference type="Proteomes" id="UP000231742"/>
    </source>
</evidence>
<evidence type="ECO:0000313" key="2">
    <source>
        <dbReference type="EMBL" id="PJJ78368.1"/>
    </source>
</evidence>
<dbReference type="RefSeq" id="WP_229820565.1">
    <property type="nucleotide sequence ID" value="NZ_BMZU01000002.1"/>
</dbReference>
<accession>A0A2M9D2X5</accession>
<reference evidence="2 3" key="1">
    <citation type="submission" date="2017-11" db="EMBL/GenBank/DDBJ databases">
        <title>Genomic Encyclopedia of Archaeal and Bacterial Type Strains, Phase II (KMG-II): From Individual Species to Whole Genera.</title>
        <authorList>
            <person name="Goeker M."/>
        </authorList>
    </citation>
    <scope>NUCLEOTIDE SEQUENCE [LARGE SCALE GENOMIC DNA]</scope>
    <source>
        <strain evidence="2 3">DSM 16400</strain>
    </source>
</reference>
<feature type="transmembrane region" description="Helical" evidence="1">
    <location>
        <begin position="359"/>
        <end position="379"/>
    </location>
</feature>
<organism evidence="2 3">
    <name type="scientific">Salinibacterium amurskyense</name>
    <dbReference type="NCBI Taxonomy" id="205941"/>
    <lineage>
        <taxon>Bacteria</taxon>
        <taxon>Bacillati</taxon>
        <taxon>Actinomycetota</taxon>
        <taxon>Actinomycetes</taxon>
        <taxon>Micrococcales</taxon>
        <taxon>Microbacteriaceae</taxon>
        <taxon>Salinibacterium</taxon>
    </lineage>
</organism>
<protein>
    <recommendedName>
        <fullName evidence="4">4-amino-4-deoxy-L-arabinose transferase-like glycosyltransferase</fullName>
    </recommendedName>
</protein>
<dbReference type="AlphaFoldDB" id="A0A2M9D2X5"/>
<proteinExistence type="predicted"/>
<keyword evidence="1" id="KW-0472">Membrane</keyword>
<feature type="transmembrane region" description="Helical" evidence="1">
    <location>
        <begin position="332"/>
        <end position="353"/>
    </location>
</feature>
<evidence type="ECO:0000256" key="1">
    <source>
        <dbReference type="SAM" id="Phobius"/>
    </source>
</evidence>
<keyword evidence="3" id="KW-1185">Reference proteome</keyword>
<evidence type="ECO:0008006" key="4">
    <source>
        <dbReference type="Google" id="ProtNLM"/>
    </source>
</evidence>
<keyword evidence="1" id="KW-0812">Transmembrane</keyword>
<comment type="caution">
    <text evidence="2">The sequence shown here is derived from an EMBL/GenBank/DDBJ whole genome shotgun (WGS) entry which is preliminary data.</text>
</comment>
<sequence>MQKVGRMRFAAITASALRLFVRRWALEALWLLGALGLALFAVTFLAGTSGRGELIFLDGDSMIVPLVSRSILEGTASDWAMSAVLFVPETVSFIALSLLGWSLQESQFLAGVLNFVGLYLVFRVAAVTILQSSRAALGATAAFAVVCVLAFTEGNGGRDSPELASLLAMTTYYAATDLGALLTVGIARRIIGGCPQERSLVIGLFALAALSTFSNPLYLAWATAPLVVIIVVVAVSAGWTRSAQWTLISLVAGSAFGYLLRIPLAPWIVADPDNYFRPGRSWASFGYHWALLVDRLSAPGGAVAVALVVGLTVLGVWLTLRSLRHGATASAVVATYSWFAPLAITVGFILLGTEASRYLQLWAFAPPLALIVWIADARLTNRAPHSYRRLLATAAVPALVGGILFALALPAAAPRATEHDTSLACAVDWVNTSGALGAGQFWSVRAVKTHVDDPAQLVQTDFALQDYAWLVDRSDFDQREVSFLIVDDQSAPFTLPVAAEKLPSTTIDCGRFQIIDYSPASITRP</sequence>
<dbReference type="EMBL" id="PGFH01000002">
    <property type="protein sequence ID" value="PJJ78368.1"/>
    <property type="molecule type" value="Genomic_DNA"/>
</dbReference>
<feature type="transmembrane region" description="Helical" evidence="1">
    <location>
        <begin position="135"/>
        <end position="152"/>
    </location>
</feature>
<feature type="transmembrane region" description="Helical" evidence="1">
    <location>
        <begin position="79"/>
        <end position="102"/>
    </location>
</feature>
<name>A0A2M9D2X5_9MICO</name>
<feature type="transmembrane region" description="Helical" evidence="1">
    <location>
        <begin position="108"/>
        <end position="130"/>
    </location>
</feature>
<dbReference type="Proteomes" id="UP000231742">
    <property type="component" value="Unassembled WGS sequence"/>
</dbReference>
<feature type="transmembrane region" description="Helical" evidence="1">
    <location>
        <begin position="391"/>
        <end position="413"/>
    </location>
</feature>
<feature type="transmembrane region" description="Helical" evidence="1">
    <location>
        <begin position="301"/>
        <end position="320"/>
    </location>
</feature>